<dbReference type="InterPro" id="IPR017921">
    <property type="entry name" value="Znf_CTCHY"/>
</dbReference>
<dbReference type="PROSITE" id="PS51266">
    <property type="entry name" value="ZF_CHY"/>
    <property type="match status" value="1"/>
</dbReference>
<dbReference type="GO" id="GO:0004674">
    <property type="term" value="F:protein serine/threonine kinase activity"/>
    <property type="evidence" value="ECO:0007669"/>
    <property type="project" value="UniProtKB-KW"/>
</dbReference>
<dbReference type="Pfam" id="PF13639">
    <property type="entry name" value="zf-RING_2"/>
    <property type="match status" value="1"/>
</dbReference>
<proteinExistence type="predicted"/>
<evidence type="ECO:0000313" key="17">
    <source>
        <dbReference type="Proteomes" id="UP001408789"/>
    </source>
</evidence>
<keyword evidence="4 10" id="KW-0547">Nucleotide-binding</keyword>
<dbReference type="PANTHER" id="PTHR27003">
    <property type="entry name" value="OS07G0166700 PROTEIN"/>
    <property type="match status" value="1"/>
</dbReference>
<gene>
    <name evidence="16" type="ORF">SSX86_006158</name>
</gene>
<dbReference type="FunFam" id="3.30.200.20:FF:000039">
    <property type="entry name" value="receptor-like protein kinase FERONIA"/>
    <property type="match status" value="1"/>
</dbReference>
<dbReference type="PROSITE" id="PS00108">
    <property type="entry name" value="PROTEIN_KINASE_ST"/>
    <property type="match status" value="1"/>
</dbReference>
<keyword evidence="1" id="KW-0723">Serine/threonine-protein kinase</keyword>
<dbReference type="GO" id="GO:0009506">
    <property type="term" value="C:plasmodesma"/>
    <property type="evidence" value="ECO:0007669"/>
    <property type="project" value="TreeGrafter"/>
</dbReference>
<dbReference type="Proteomes" id="UP001408789">
    <property type="component" value="Unassembled WGS sequence"/>
</dbReference>
<keyword evidence="5 9" id="KW-0863">Zinc-finger</keyword>
<dbReference type="PROSITE" id="PS51270">
    <property type="entry name" value="ZF_CTCHY"/>
    <property type="match status" value="1"/>
</dbReference>
<evidence type="ECO:0000256" key="4">
    <source>
        <dbReference type="ARBA" id="ARBA00022741"/>
    </source>
</evidence>
<dbReference type="GO" id="GO:0008270">
    <property type="term" value="F:zinc ion binding"/>
    <property type="evidence" value="ECO:0007669"/>
    <property type="project" value="UniProtKB-KW"/>
</dbReference>
<accession>A0AAP0HCK1</accession>
<dbReference type="InterPro" id="IPR000719">
    <property type="entry name" value="Prot_kinase_dom"/>
</dbReference>
<evidence type="ECO:0000256" key="10">
    <source>
        <dbReference type="PROSITE-ProRule" id="PRU10141"/>
    </source>
</evidence>
<keyword evidence="11" id="KW-0472">Membrane</keyword>
<dbReference type="PROSITE" id="PS50089">
    <property type="entry name" value="ZF_RING_2"/>
    <property type="match status" value="1"/>
</dbReference>
<comment type="caution">
    <text evidence="16">The sequence shown here is derived from an EMBL/GenBank/DDBJ whole genome shotgun (WGS) entry which is preliminary data.</text>
</comment>
<dbReference type="InterPro" id="IPR008913">
    <property type="entry name" value="Znf_CHY"/>
</dbReference>
<evidence type="ECO:0000313" key="16">
    <source>
        <dbReference type="EMBL" id="KAK9077820.1"/>
    </source>
</evidence>
<keyword evidence="17" id="KW-1185">Reference proteome</keyword>
<dbReference type="SMART" id="SM00184">
    <property type="entry name" value="RING"/>
    <property type="match status" value="1"/>
</dbReference>
<feature type="domain" description="RING-type" evidence="13">
    <location>
        <begin position="452"/>
        <end position="494"/>
    </location>
</feature>
<evidence type="ECO:0000256" key="5">
    <source>
        <dbReference type="ARBA" id="ARBA00022771"/>
    </source>
</evidence>
<dbReference type="SUPFAM" id="SSF161219">
    <property type="entry name" value="CHY zinc finger-like"/>
    <property type="match status" value="1"/>
</dbReference>
<dbReference type="PROSITE" id="PS50011">
    <property type="entry name" value="PROTEIN_KINASE_DOM"/>
    <property type="match status" value="1"/>
</dbReference>
<dbReference type="InterPro" id="IPR017441">
    <property type="entry name" value="Protein_kinase_ATP_BS"/>
</dbReference>
<evidence type="ECO:0000256" key="6">
    <source>
        <dbReference type="ARBA" id="ARBA00022777"/>
    </source>
</evidence>
<feature type="domain" description="Protein kinase" evidence="12">
    <location>
        <begin position="24"/>
        <end position="300"/>
    </location>
</feature>
<keyword evidence="11" id="KW-0812">Transmembrane</keyword>
<dbReference type="GO" id="GO:0005524">
    <property type="term" value="F:ATP binding"/>
    <property type="evidence" value="ECO:0007669"/>
    <property type="project" value="UniProtKB-UniRule"/>
</dbReference>
<dbReference type="EMBL" id="JBCNJP010000007">
    <property type="protein sequence ID" value="KAK9077820.1"/>
    <property type="molecule type" value="Genomic_DNA"/>
</dbReference>
<organism evidence="16 17">
    <name type="scientific">Deinandra increscens subsp. villosa</name>
    <dbReference type="NCBI Taxonomy" id="3103831"/>
    <lineage>
        <taxon>Eukaryota</taxon>
        <taxon>Viridiplantae</taxon>
        <taxon>Streptophyta</taxon>
        <taxon>Embryophyta</taxon>
        <taxon>Tracheophyta</taxon>
        <taxon>Spermatophyta</taxon>
        <taxon>Magnoliopsida</taxon>
        <taxon>eudicotyledons</taxon>
        <taxon>Gunneridae</taxon>
        <taxon>Pentapetalae</taxon>
        <taxon>asterids</taxon>
        <taxon>campanulids</taxon>
        <taxon>Asterales</taxon>
        <taxon>Asteraceae</taxon>
        <taxon>Asteroideae</taxon>
        <taxon>Heliantheae alliance</taxon>
        <taxon>Madieae</taxon>
        <taxon>Madiinae</taxon>
        <taxon>Deinandra</taxon>
    </lineage>
</organism>
<dbReference type="InterPro" id="IPR037275">
    <property type="entry name" value="Znf_CTCHY_sf"/>
</dbReference>
<sequence>MSVIKEFKHLRIGLGAIKSATNNFCDKNYIGKGGFGKVYKGELVQSEVSIVVAVKRLDRTFGQGDPEFWKEIMMLSVYKHENIISLLGFCDESGEKIIVYEYAPKRSLDLYLRSPDLTWIQRLEICIGAARGVEYLHNLKGTQHRILHRDIKSSNILLDENWKAKISDFGLSKFGPANQDNTFLVSHAVGTVGYCDPLYAEMGFLTKESDVYSFGVVLFEVLCGRLCIGNYKDGSPPLVGLARQSFEQNKLNEIVFDHIEEQMNPDSLKVFASVAYRCLKRDREERPTMTQVVKELEIALETQLAPDYNVGKLLHGCEHYKRRCKLRAPCCNQLFSCRHCHNKYTSSLNDPNERHKMVLKDVKQVLCLICNTEQHVSQICTNCRVKMGEYFCAICKLYDDDTSKRQFHCYDCGVCRLDGRENFYHCQNCGCCLGVEMRGSHVCSENVTKTNCPICHEYLFDSIKPVTYMYCGHAVHWGCYKKVMRKNQPSCPICLKSSFFIQVMEIIFIILFLVVAATC</sequence>
<protein>
    <submittedName>
        <fullName evidence="16">Uncharacterized protein</fullName>
    </submittedName>
</protein>
<dbReference type="Gene3D" id="3.30.200.20">
    <property type="entry name" value="Phosphorylase Kinase, domain 1"/>
    <property type="match status" value="1"/>
</dbReference>
<evidence type="ECO:0000256" key="11">
    <source>
        <dbReference type="SAM" id="Phobius"/>
    </source>
</evidence>
<dbReference type="Pfam" id="PF07714">
    <property type="entry name" value="PK_Tyr_Ser-Thr"/>
    <property type="match status" value="1"/>
</dbReference>
<keyword evidence="2" id="KW-0808">Transferase</keyword>
<dbReference type="InterPro" id="IPR011009">
    <property type="entry name" value="Kinase-like_dom_sf"/>
</dbReference>
<dbReference type="SUPFAM" id="SSF56112">
    <property type="entry name" value="Protein kinase-like (PK-like)"/>
    <property type="match status" value="1"/>
</dbReference>
<feature type="domain" description="CHY-type" evidence="14">
    <location>
        <begin position="310"/>
        <end position="385"/>
    </location>
</feature>
<evidence type="ECO:0000256" key="8">
    <source>
        <dbReference type="ARBA" id="ARBA00022840"/>
    </source>
</evidence>
<evidence type="ECO:0000259" key="14">
    <source>
        <dbReference type="PROSITE" id="PS51266"/>
    </source>
</evidence>
<feature type="domain" description="CTCHY-type" evidence="15">
    <location>
        <begin position="387"/>
        <end position="451"/>
    </location>
</feature>
<keyword evidence="6" id="KW-0418">Kinase</keyword>
<evidence type="ECO:0000256" key="9">
    <source>
        <dbReference type="PROSITE-ProRule" id="PRU00601"/>
    </source>
</evidence>
<feature type="transmembrane region" description="Helical" evidence="11">
    <location>
        <begin position="499"/>
        <end position="518"/>
    </location>
</feature>
<keyword evidence="11" id="KW-1133">Transmembrane helix</keyword>
<dbReference type="InterPro" id="IPR001245">
    <property type="entry name" value="Ser-Thr/Tyr_kinase_cat_dom"/>
</dbReference>
<evidence type="ECO:0000256" key="7">
    <source>
        <dbReference type="ARBA" id="ARBA00022833"/>
    </source>
</evidence>
<dbReference type="InterPro" id="IPR013083">
    <property type="entry name" value="Znf_RING/FYVE/PHD"/>
</dbReference>
<feature type="binding site" evidence="10">
    <location>
        <position position="55"/>
    </location>
    <ligand>
        <name>ATP</name>
        <dbReference type="ChEBI" id="CHEBI:30616"/>
    </ligand>
</feature>
<dbReference type="Pfam" id="PF05495">
    <property type="entry name" value="zf-CHY"/>
    <property type="match status" value="1"/>
</dbReference>
<keyword evidence="8 10" id="KW-0067">ATP-binding</keyword>
<dbReference type="InterPro" id="IPR045272">
    <property type="entry name" value="ANXUR1/2-like"/>
</dbReference>
<dbReference type="GO" id="GO:0004714">
    <property type="term" value="F:transmembrane receptor protein tyrosine kinase activity"/>
    <property type="evidence" value="ECO:0007669"/>
    <property type="project" value="InterPro"/>
</dbReference>
<evidence type="ECO:0000256" key="1">
    <source>
        <dbReference type="ARBA" id="ARBA00022527"/>
    </source>
</evidence>
<keyword evidence="3" id="KW-0479">Metal-binding</keyword>
<dbReference type="InterPro" id="IPR001841">
    <property type="entry name" value="Znf_RING"/>
</dbReference>
<dbReference type="AlphaFoldDB" id="A0AAP0HCK1"/>
<evidence type="ECO:0000259" key="12">
    <source>
        <dbReference type="PROSITE" id="PS50011"/>
    </source>
</evidence>
<dbReference type="GO" id="GO:0005886">
    <property type="term" value="C:plasma membrane"/>
    <property type="evidence" value="ECO:0007669"/>
    <property type="project" value="TreeGrafter"/>
</dbReference>
<evidence type="ECO:0000259" key="13">
    <source>
        <dbReference type="PROSITE" id="PS50089"/>
    </source>
</evidence>
<evidence type="ECO:0000259" key="15">
    <source>
        <dbReference type="PROSITE" id="PS51270"/>
    </source>
</evidence>
<dbReference type="Gene3D" id="1.10.510.10">
    <property type="entry name" value="Transferase(Phosphotransferase) domain 1"/>
    <property type="match status" value="1"/>
</dbReference>
<dbReference type="InterPro" id="IPR037274">
    <property type="entry name" value="Znf_CHY_sf"/>
</dbReference>
<dbReference type="SUPFAM" id="SSF161245">
    <property type="entry name" value="Zinc hairpin stack"/>
    <property type="match status" value="1"/>
</dbReference>
<dbReference type="SUPFAM" id="SSF57850">
    <property type="entry name" value="RING/U-box"/>
    <property type="match status" value="1"/>
</dbReference>
<dbReference type="PANTHER" id="PTHR27003:SF384">
    <property type="entry name" value="CONCANAVALIN A-LIKE LECTIN_GLUCANASE DOMAIN-CONTAINING PROTEIN-RELATED"/>
    <property type="match status" value="1"/>
</dbReference>
<dbReference type="PROSITE" id="PS00107">
    <property type="entry name" value="PROTEIN_KINASE_ATP"/>
    <property type="match status" value="1"/>
</dbReference>
<name>A0AAP0HCK1_9ASTR</name>
<dbReference type="SMART" id="SM00220">
    <property type="entry name" value="S_TKc"/>
    <property type="match status" value="1"/>
</dbReference>
<evidence type="ECO:0000256" key="2">
    <source>
        <dbReference type="ARBA" id="ARBA00022679"/>
    </source>
</evidence>
<keyword evidence="7" id="KW-0862">Zinc</keyword>
<evidence type="ECO:0000256" key="3">
    <source>
        <dbReference type="ARBA" id="ARBA00022723"/>
    </source>
</evidence>
<reference evidence="16 17" key="1">
    <citation type="submission" date="2024-04" db="EMBL/GenBank/DDBJ databases">
        <title>The reference genome of an endangered Asteraceae, Deinandra increscens subsp. villosa, native to the Central Coast of California.</title>
        <authorList>
            <person name="Guilliams M."/>
            <person name="Hasenstab-Lehman K."/>
            <person name="Meyer R."/>
            <person name="Mcevoy S."/>
        </authorList>
    </citation>
    <scope>NUCLEOTIDE SEQUENCE [LARGE SCALE GENOMIC DNA]</scope>
    <source>
        <tissue evidence="16">Leaf</tissue>
    </source>
</reference>
<dbReference type="InterPro" id="IPR008271">
    <property type="entry name" value="Ser/Thr_kinase_AS"/>
</dbReference>
<dbReference type="Gene3D" id="3.30.40.10">
    <property type="entry name" value="Zinc/RING finger domain, C3HC4 (zinc finger)"/>
    <property type="match status" value="1"/>
</dbReference>